<dbReference type="AlphaFoldDB" id="A0A840DNK2"/>
<dbReference type="EMBL" id="JACIFD010000008">
    <property type="protein sequence ID" value="MBB4071618.1"/>
    <property type="molecule type" value="Genomic_DNA"/>
</dbReference>
<evidence type="ECO:0000313" key="1">
    <source>
        <dbReference type="EMBL" id="MBB4071618.1"/>
    </source>
</evidence>
<dbReference type="RefSeq" id="WP_183304646.1">
    <property type="nucleotide sequence ID" value="NZ_JACIFD010000008.1"/>
</dbReference>
<keyword evidence="2" id="KW-1185">Reference proteome</keyword>
<name>A0A840DNK2_9MICO</name>
<sequence length="111" mass="12899">MDKFNSESPMFSADSNFNFIEKWLDHMYNEHIIDRQAAETTLDILRNDLLAGIIVTASYAIEHTKKTGQLMPAWITDTYRELYNADSWLLDKDYNEYMQVQEEAKKALAAA</sequence>
<gene>
    <name evidence="1" type="ORF">F5897_000930</name>
</gene>
<comment type="caution">
    <text evidence="1">The sequence shown here is derived from an EMBL/GenBank/DDBJ whole genome shotgun (WGS) entry which is preliminary data.</text>
</comment>
<reference evidence="1" key="1">
    <citation type="submission" date="2020-08" db="EMBL/GenBank/DDBJ databases">
        <title>Sequencing the genomes of 1000 actinobacteria strains.</title>
        <authorList>
            <person name="Klenk H.-P."/>
        </authorList>
    </citation>
    <scope>NUCLEOTIDE SEQUENCE [LARGE SCALE GENOMIC DNA]</scope>
    <source>
        <strain evidence="1">DSM 27064</strain>
    </source>
</reference>
<accession>A0A840DNK2</accession>
<protein>
    <submittedName>
        <fullName evidence="1">Uncharacterized protein</fullName>
    </submittedName>
</protein>
<proteinExistence type="predicted"/>
<evidence type="ECO:0000313" key="2">
    <source>
        <dbReference type="Proteomes" id="UP000571183"/>
    </source>
</evidence>
<dbReference type="Proteomes" id="UP000571183">
    <property type="component" value="Unassembled WGS sequence"/>
</dbReference>
<organism evidence="1 2">
    <name type="scientific">Canibacter oris</name>
    <dbReference type="NCBI Taxonomy" id="1365628"/>
    <lineage>
        <taxon>Bacteria</taxon>
        <taxon>Bacillati</taxon>
        <taxon>Actinomycetota</taxon>
        <taxon>Actinomycetes</taxon>
        <taxon>Micrococcales</taxon>
        <taxon>Microbacteriaceae</taxon>
        <taxon>Canibacter</taxon>
    </lineage>
</organism>